<evidence type="ECO:0000256" key="7">
    <source>
        <dbReference type="SAM" id="Phobius"/>
    </source>
</evidence>
<evidence type="ECO:0000256" key="4">
    <source>
        <dbReference type="ARBA" id="ARBA00022989"/>
    </source>
</evidence>
<feature type="region of interest" description="Disordered" evidence="6">
    <location>
        <begin position="356"/>
        <end position="423"/>
    </location>
</feature>
<feature type="transmembrane region" description="Helical" evidence="7">
    <location>
        <begin position="60"/>
        <end position="83"/>
    </location>
</feature>
<dbReference type="EMBL" id="JACSPR010000006">
    <property type="protein sequence ID" value="MBD8030493.1"/>
    <property type="molecule type" value="Genomic_DNA"/>
</dbReference>
<dbReference type="PANTHER" id="PTHR30460:SF0">
    <property type="entry name" value="MODERATE CONDUCTANCE MECHANOSENSITIVE CHANNEL YBIO"/>
    <property type="match status" value="1"/>
</dbReference>
<evidence type="ECO:0000313" key="10">
    <source>
        <dbReference type="Proteomes" id="UP000650224"/>
    </source>
</evidence>
<dbReference type="AlphaFoldDB" id="A0A8I0HI84"/>
<evidence type="ECO:0000313" key="9">
    <source>
        <dbReference type="EMBL" id="MBD8030493.1"/>
    </source>
</evidence>
<feature type="domain" description="Mechanosensitive ion channel MscS" evidence="8">
    <location>
        <begin position="111"/>
        <end position="170"/>
    </location>
</feature>
<dbReference type="InterPro" id="IPR045276">
    <property type="entry name" value="YbiO_bact"/>
</dbReference>
<feature type="transmembrane region" description="Helical" evidence="7">
    <location>
        <begin position="12"/>
        <end position="39"/>
    </location>
</feature>
<protein>
    <submittedName>
        <fullName evidence="9">Mechanosensitive ion channel</fullName>
    </submittedName>
</protein>
<dbReference type="Gene3D" id="2.30.30.60">
    <property type="match status" value="1"/>
</dbReference>
<dbReference type="RefSeq" id="WP_191733752.1">
    <property type="nucleotide sequence ID" value="NZ_JACSPR010000006.1"/>
</dbReference>
<feature type="compositionally biased region" description="Low complexity" evidence="6">
    <location>
        <begin position="559"/>
        <end position="585"/>
    </location>
</feature>
<comment type="subcellular location">
    <subcellularLocation>
        <location evidence="1">Cell membrane</location>
    </subcellularLocation>
</comment>
<keyword evidence="10" id="KW-1185">Reference proteome</keyword>
<evidence type="ECO:0000256" key="6">
    <source>
        <dbReference type="SAM" id="MobiDB-lite"/>
    </source>
</evidence>
<keyword evidence="2" id="KW-1003">Cell membrane</keyword>
<organism evidence="9 10">
    <name type="scientific">Corynebacterium gallinarum</name>
    <dbReference type="NCBI Taxonomy" id="2762214"/>
    <lineage>
        <taxon>Bacteria</taxon>
        <taxon>Bacillati</taxon>
        <taxon>Actinomycetota</taxon>
        <taxon>Actinomycetes</taxon>
        <taxon>Mycobacteriales</taxon>
        <taxon>Corynebacteriaceae</taxon>
        <taxon>Corynebacterium</taxon>
    </lineage>
</organism>
<sequence length="591" mass="62567">MLALSYFLSSLWSWFLGTGIDLIIIVLIGALIPRVGRLIMRIVRKRIEANNDEEAGKNKLAFAGVGLYIIQIVAYFVLIVAFLQQLGFSLAGAAIPATVASAAVGFGAQSIIADFLAGFFILTEKQFGVGDWVRFEGGGVEAEGTVVEVTMRATTIRTISQQTIIVPNSAAKVCINSSNEWSRAVVAIPVPMLGSEDIGEVIARSEGAARRALAEEQVSAVVLGELDVHPAVDIQPPTVVGMPWMVTMRFMVQVTAGNQWLVERAVRTQIIDEFWDEYGSATTVSGALVDKLTLDDHPGETPTELIPTPDKTYSRKPVIDVPVDALDDDRTTAAVVSAGAGGAVVGRHLDAAASAETAEVTADGEVKPTAKGTHPNRPDVSMSVPPKNPEAADETRVFPVTDDPAGAPDDTEDDDETAGSRTGLFRSESYDKWWQRLLSGGGRTRMSTGAMTIALVLLLLFKVFTIEPEEGWEGWNTSNEEEITTPVEPSPEPVISEEPALSTEPLAPTTESTADPTGTATPTAPGDTNTPTTAPENEPATTVTPTTVTPTPGVAPRLQQTPTPTQPTGQAPTEAPAQTTVTAQPQPAPVG</sequence>
<dbReference type="GO" id="GO:0005886">
    <property type="term" value="C:plasma membrane"/>
    <property type="evidence" value="ECO:0007669"/>
    <property type="project" value="UniProtKB-SubCell"/>
</dbReference>
<dbReference type="PANTHER" id="PTHR30460">
    <property type="entry name" value="MODERATE CONDUCTANCE MECHANOSENSITIVE CHANNEL YBIO"/>
    <property type="match status" value="1"/>
</dbReference>
<evidence type="ECO:0000256" key="1">
    <source>
        <dbReference type="ARBA" id="ARBA00004236"/>
    </source>
</evidence>
<keyword evidence="3 7" id="KW-0812">Transmembrane</keyword>
<evidence type="ECO:0000256" key="3">
    <source>
        <dbReference type="ARBA" id="ARBA00022692"/>
    </source>
</evidence>
<gene>
    <name evidence="9" type="ORF">H9627_09210</name>
</gene>
<accession>A0A8I0HI84</accession>
<feature type="compositionally biased region" description="Low complexity" evidence="6">
    <location>
        <begin position="513"/>
        <end position="552"/>
    </location>
</feature>
<dbReference type="InterPro" id="IPR010920">
    <property type="entry name" value="LSM_dom_sf"/>
</dbReference>
<dbReference type="InterPro" id="IPR023408">
    <property type="entry name" value="MscS_beta-dom_sf"/>
</dbReference>
<comment type="caution">
    <text evidence="9">The sequence shown here is derived from an EMBL/GenBank/DDBJ whole genome shotgun (WGS) entry which is preliminary data.</text>
</comment>
<keyword evidence="5 7" id="KW-0472">Membrane</keyword>
<name>A0A8I0HI84_9CORY</name>
<dbReference type="Pfam" id="PF00924">
    <property type="entry name" value="MS_channel_2nd"/>
    <property type="match status" value="1"/>
</dbReference>
<dbReference type="GO" id="GO:0008381">
    <property type="term" value="F:mechanosensitive monoatomic ion channel activity"/>
    <property type="evidence" value="ECO:0007669"/>
    <property type="project" value="InterPro"/>
</dbReference>
<reference evidence="9 10" key="1">
    <citation type="submission" date="2020-08" db="EMBL/GenBank/DDBJ databases">
        <title>A Genomic Blueprint of the Chicken Gut Microbiome.</title>
        <authorList>
            <person name="Gilroy R."/>
            <person name="Ravi A."/>
            <person name="Getino M."/>
            <person name="Pursley I."/>
            <person name="Horton D.L."/>
            <person name="Alikhan N.-F."/>
            <person name="Baker D."/>
            <person name="Gharbi K."/>
            <person name="Hall N."/>
            <person name="Watson M."/>
            <person name="Adriaenssens E.M."/>
            <person name="Foster-Nyarko E."/>
            <person name="Jarju S."/>
            <person name="Secka A."/>
            <person name="Antonio M."/>
            <person name="Oren A."/>
            <person name="Chaudhuri R."/>
            <person name="La Ragione R.M."/>
            <person name="Hildebrand F."/>
            <person name="Pallen M.J."/>
        </authorList>
    </citation>
    <scope>NUCLEOTIDE SEQUENCE [LARGE SCALE GENOMIC DNA]</scope>
    <source>
        <strain evidence="9 10">Sa1YVA5</strain>
    </source>
</reference>
<dbReference type="InterPro" id="IPR006685">
    <property type="entry name" value="MscS_channel_2nd"/>
</dbReference>
<proteinExistence type="predicted"/>
<dbReference type="SUPFAM" id="SSF50182">
    <property type="entry name" value="Sm-like ribonucleoproteins"/>
    <property type="match status" value="1"/>
</dbReference>
<evidence type="ECO:0000259" key="8">
    <source>
        <dbReference type="Pfam" id="PF00924"/>
    </source>
</evidence>
<evidence type="ECO:0000256" key="2">
    <source>
        <dbReference type="ARBA" id="ARBA00022475"/>
    </source>
</evidence>
<evidence type="ECO:0000256" key="5">
    <source>
        <dbReference type="ARBA" id="ARBA00023136"/>
    </source>
</evidence>
<dbReference type="Gene3D" id="1.10.287.1260">
    <property type="match status" value="1"/>
</dbReference>
<feature type="region of interest" description="Disordered" evidence="6">
    <location>
        <begin position="472"/>
        <end position="591"/>
    </location>
</feature>
<dbReference type="Proteomes" id="UP000650224">
    <property type="component" value="Unassembled WGS sequence"/>
</dbReference>
<keyword evidence="4 7" id="KW-1133">Transmembrane helix</keyword>